<evidence type="ECO:0000259" key="1">
    <source>
        <dbReference type="Pfam" id="PF20155"/>
    </source>
</evidence>
<name>A0A938WW15_9BIFI</name>
<reference evidence="2" key="2">
    <citation type="journal article" date="2021" name="Sci. Rep.">
        <title>The distribution of antibiotic resistance genes in chicken gut microbiota commensals.</title>
        <authorList>
            <person name="Juricova H."/>
            <person name="Matiasovicova J."/>
            <person name="Kubasova T."/>
            <person name="Cejkova D."/>
            <person name="Rychlik I."/>
        </authorList>
    </citation>
    <scope>NUCLEOTIDE SEQUENCE</scope>
    <source>
        <strain evidence="2">An836</strain>
    </source>
</reference>
<proteinExistence type="predicted"/>
<dbReference type="Proteomes" id="UP000718821">
    <property type="component" value="Unassembled WGS sequence"/>
</dbReference>
<accession>A0A938WW15</accession>
<dbReference type="NCBIfam" id="TIGR02675">
    <property type="entry name" value="tape_meas_nterm"/>
    <property type="match status" value="1"/>
</dbReference>
<sequence>MADGVQLATAYVNIEASTKGLGKQITKALGKVDTSGQGTKSGRAWVKGFDKATSGISLGAVAGVAAKATELLVSGLGKYMNAAVEASDSTDKFKSTLDFAGVDTATIDRLTKSTQAYADATVYDLADIRNVTAQLAANGVKDYDRLAEAAGNLNAVAGGNAETFKSVGMVLTQTAGQGKLTTENFNQLSDAIPGASGKIQQALKKMGAYTSGNFRDAMEKGEISAEEFNQALMDLGMTDAAVEAAKSTKTFEGAVGNWDAAIQKLITKGLDAVKPAFTKALGGATDIVSDFTDDISDNLDDLQKRFSKAADSLLEGNLAQAIGDVFDLDPGVVRSLNEAFDSLGDGFQSIGDALADVSPGLGATNGAFGLFADTLKTISPLLPAIADLVTLFASLPEPVQIAAVGLVAFHKPLGAIINVAKGAGGMFKGIVDGIAGIGDKASDSTGKVSRLSGSLGGFNPAGVAMSAALGIATAAIAAVGDEMSSNKAIADDFKQSMLEGADAVDQFWNNVRSGESGDIGFISEFASGFKSSDISGLLKQTGADFDDFKQAVMGSGDALNRVMQQAGADVGGTTGIITTGIESITDLLSGNMVGGVSKFFQIGDATALLQQVDNLRESYKLAVAQMVEFGNTQQSIASGMSDARNAFSELGTTLKANGDSLANNGQLTDQSTAAIQRANDKLWESVAAQLAYGQSTGEMDEAVQQAKNSVQQMRDSLISTLTQQGMSAEAAAAYADSLGLIPANVSTRFTADTLASQGMIDAYLDRIGATPDQKATVMEALTAQAGGNIDNLNMKMSSIPKQVQSILTADNIDAVGKTEDSKRRLDEYGAKRPKAVLDADNAQALNKTSAAQKGIDQFGNCRVKATVDVQDNASSKLTGILGQLGKIASQVWTGVVSVVTGGGKAYGGLIDGGKVTGPGSRVSDTAQITPLSAGEYVIRAKSASRIGYTTLDRLNRTGTLPDTVTAPSSVRKTGRTAVAGYADERVVALLQRILLELEAGQRIELDGREMGRTVRRYANA</sequence>
<protein>
    <submittedName>
        <fullName evidence="2">Tape measure protein</fullName>
    </submittedName>
</protein>
<dbReference type="EMBL" id="JACLYU010000010">
    <property type="protein sequence ID" value="MBM6699925.1"/>
    <property type="molecule type" value="Genomic_DNA"/>
</dbReference>
<dbReference type="InterPro" id="IPR013491">
    <property type="entry name" value="Tape_meas_N"/>
</dbReference>
<comment type="caution">
    <text evidence="2">The sequence shown here is derived from an EMBL/GenBank/DDBJ whole genome shotgun (WGS) entry which is preliminary data.</text>
</comment>
<evidence type="ECO:0000313" key="2">
    <source>
        <dbReference type="EMBL" id="MBM6699925.1"/>
    </source>
</evidence>
<organism evidence="2 3">
    <name type="scientific">Bifidobacterium pullorum subsp. saeculare</name>
    <dbReference type="NCBI Taxonomy" id="78257"/>
    <lineage>
        <taxon>Bacteria</taxon>
        <taxon>Bacillati</taxon>
        <taxon>Actinomycetota</taxon>
        <taxon>Actinomycetes</taxon>
        <taxon>Bifidobacteriales</taxon>
        <taxon>Bifidobacteriaceae</taxon>
        <taxon>Bifidobacterium</taxon>
    </lineage>
</organism>
<dbReference type="Pfam" id="PF20155">
    <property type="entry name" value="TMP_3"/>
    <property type="match status" value="1"/>
</dbReference>
<reference evidence="2" key="1">
    <citation type="submission" date="2020-08" db="EMBL/GenBank/DDBJ databases">
        <authorList>
            <person name="Cejkova D."/>
            <person name="Kubasova T."/>
            <person name="Jahodarova E."/>
            <person name="Rychlik I."/>
        </authorList>
    </citation>
    <scope>NUCLEOTIDE SEQUENCE</scope>
    <source>
        <strain evidence="2">An836</strain>
    </source>
</reference>
<dbReference type="AlphaFoldDB" id="A0A938WW15"/>
<gene>
    <name evidence="2" type="ORF">H7U32_06315</name>
</gene>
<keyword evidence="3" id="KW-1185">Reference proteome</keyword>
<feature type="domain" description="Tape measure protein N-terminal" evidence="1">
    <location>
        <begin position="82"/>
        <end position="267"/>
    </location>
</feature>
<dbReference type="RefSeq" id="WP_204469057.1">
    <property type="nucleotide sequence ID" value="NZ_JACLYU010000010.1"/>
</dbReference>
<evidence type="ECO:0000313" key="3">
    <source>
        <dbReference type="Proteomes" id="UP000718821"/>
    </source>
</evidence>